<dbReference type="Proteomes" id="UP000235672">
    <property type="component" value="Unassembled WGS sequence"/>
</dbReference>
<reference evidence="2 3" key="1">
    <citation type="submission" date="2016-05" db="EMBL/GenBank/DDBJ databases">
        <title>A degradative enzymes factory behind the ericoid mycorrhizal symbiosis.</title>
        <authorList>
            <consortium name="DOE Joint Genome Institute"/>
            <person name="Martino E."/>
            <person name="Morin E."/>
            <person name="Grelet G."/>
            <person name="Kuo A."/>
            <person name="Kohler A."/>
            <person name="Daghino S."/>
            <person name="Barry K."/>
            <person name="Choi C."/>
            <person name="Cichocki N."/>
            <person name="Clum A."/>
            <person name="Copeland A."/>
            <person name="Hainaut M."/>
            <person name="Haridas S."/>
            <person name="Labutti K."/>
            <person name="Lindquist E."/>
            <person name="Lipzen A."/>
            <person name="Khouja H.-R."/>
            <person name="Murat C."/>
            <person name="Ohm R."/>
            <person name="Olson A."/>
            <person name="Spatafora J."/>
            <person name="Veneault-Fourrey C."/>
            <person name="Henrissat B."/>
            <person name="Grigoriev I."/>
            <person name="Martin F."/>
            <person name="Perotto S."/>
        </authorList>
    </citation>
    <scope>NUCLEOTIDE SEQUENCE [LARGE SCALE GENOMIC DNA]</scope>
    <source>
        <strain evidence="2 3">UAMH 7357</strain>
    </source>
</reference>
<protein>
    <recommendedName>
        <fullName evidence="1">DUF7730 domain-containing protein</fullName>
    </recommendedName>
</protein>
<dbReference type="EMBL" id="KZ613495">
    <property type="protein sequence ID" value="PMD18252.1"/>
    <property type="molecule type" value="Genomic_DNA"/>
</dbReference>
<dbReference type="AlphaFoldDB" id="A0A2J6PW39"/>
<dbReference type="STRING" id="1745343.A0A2J6PW39"/>
<keyword evidence="3" id="KW-1185">Reference proteome</keyword>
<dbReference type="Pfam" id="PF24864">
    <property type="entry name" value="DUF7730"/>
    <property type="match status" value="1"/>
</dbReference>
<evidence type="ECO:0000313" key="2">
    <source>
        <dbReference type="EMBL" id="PMD18252.1"/>
    </source>
</evidence>
<accession>A0A2J6PW39</accession>
<dbReference type="OrthoDB" id="4757095at2759"/>
<sequence length="214" mass="24039">MARDSSSGAKSSLHPVSAHDAVHQLSSNLSRLSHVGTSFWQSTRSHLNPQKSPYQQRHSVLKRKSLKAGPLLGSRRRALTLPLPETGSGDDPSNIQQTTIQQTNSGLCTSLPYEVRSLIFELVIIGESNVVHVYKKSKQMGHWRFLISGDPTMQRYFDRSKILSTKKEYDIGPLSLLCACRQTIHLAPLRQNSFPLPRPYRYPRVPTARPVKSL</sequence>
<proteinExistence type="predicted"/>
<gene>
    <name evidence="2" type="ORF">NA56DRAFT_248123</name>
</gene>
<name>A0A2J6PW39_9HELO</name>
<evidence type="ECO:0000313" key="3">
    <source>
        <dbReference type="Proteomes" id="UP000235672"/>
    </source>
</evidence>
<feature type="domain" description="DUF7730" evidence="1">
    <location>
        <begin position="101"/>
        <end position="182"/>
    </location>
</feature>
<dbReference type="InterPro" id="IPR056632">
    <property type="entry name" value="DUF7730"/>
</dbReference>
<organism evidence="2 3">
    <name type="scientific">Hyaloscypha hepaticicola</name>
    <dbReference type="NCBI Taxonomy" id="2082293"/>
    <lineage>
        <taxon>Eukaryota</taxon>
        <taxon>Fungi</taxon>
        <taxon>Dikarya</taxon>
        <taxon>Ascomycota</taxon>
        <taxon>Pezizomycotina</taxon>
        <taxon>Leotiomycetes</taxon>
        <taxon>Helotiales</taxon>
        <taxon>Hyaloscyphaceae</taxon>
        <taxon>Hyaloscypha</taxon>
    </lineage>
</organism>
<evidence type="ECO:0000259" key="1">
    <source>
        <dbReference type="Pfam" id="PF24864"/>
    </source>
</evidence>